<feature type="region of interest" description="Disordered" evidence="2">
    <location>
        <begin position="631"/>
        <end position="708"/>
    </location>
</feature>
<dbReference type="InterPro" id="IPR036188">
    <property type="entry name" value="FAD/NAD-bd_sf"/>
</dbReference>
<evidence type="ECO:0000256" key="2">
    <source>
        <dbReference type="SAM" id="MobiDB-lite"/>
    </source>
</evidence>
<dbReference type="SUPFAM" id="SSF51905">
    <property type="entry name" value="FAD/NAD(P)-binding domain"/>
    <property type="match status" value="1"/>
</dbReference>
<dbReference type="eggNOG" id="KOG4405">
    <property type="taxonomic scope" value="Eukaryota"/>
</dbReference>
<keyword evidence="5" id="KW-1185">Reference proteome</keyword>
<dbReference type="AlphaFoldDB" id="A0A0D2WHE9"/>
<dbReference type="GO" id="GO:0005968">
    <property type="term" value="C:Rab-protein geranylgeranyltransferase complex"/>
    <property type="evidence" value="ECO:0007669"/>
    <property type="project" value="TreeGrafter"/>
</dbReference>
<dbReference type="RefSeq" id="XP_011270000.1">
    <property type="nucleotide sequence ID" value="XM_011271698.1"/>
</dbReference>
<evidence type="ECO:0000313" key="5">
    <source>
        <dbReference type="Proteomes" id="UP000008743"/>
    </source>
</evidence>
<feature type="compositionally biased region" description="Polar residues" evidence="2">
    <location>
        <begin position="693"/>
        <end position="708"/>
    </location>
</feature>
<dbReference type="Gene3D" id="3.50.50.60">
    <property type="entry name" value="FAD/NAD(P)-binding domain"/>
    <property type="match status" value="2"/>
</dbReference>
<dbReference type="PANTHER" id="PTHR11787:SF4">
    <property type="entry name" value="CHM, RAB ESCORT PROTEIN 1"/>
    <property type="match status" value="1"/>
</dbReference>
<dbReference type="GO" id="GO:0016192">
    <property type="term" value="P:vesicle-mediated transport"/>
    <property type="evidence" value="ECO:0007669"/>
    <property type="project" value="TreeGrafter"/>
</dbReference>
<reference evidence="5" key="1">
    <citation type="submission" date="2011-02" db="EMBL/GenBank/DDBJ databases">
        <title>The Genome Sequence of Capsaspora owczarzaki ATCC 30864.</title>
        <authorList>
            <person name="Russ C."/>
            <person name="Cuomo C."/>
            <person name="Burger G."/>
            <person name="Gray M.W."/>
            <person name="Holland P.W.H."/>
            <person name="King N."/>
            <person name="Lang F.B.F."/>
            <person name="Roger A.J."/>
            <person name="Ruiz-Trillo I."/>
            <person name="Young S.K."/>
            <person name="Zeng Q."/>
            <person name="Gargeya S."/>
            <person name="Alvarado L."/>
            <person name="Berlin A."/>
            <person name="Chapman S.B."/>
            <person name="Chen Z."/>
            <person name="Freedman E."/>
            <person name="Gellesch M."/>
            <person name="Goldberg J."/>
            <person name="Griggs A."/>
            <person name="Gujja S."/>
            <person name="Heilman E."/>
            <person name="Heiman D."/>
            <person name="Howarth C."/>
            <person name="Mehta T."/>
            <person name="Neiman D."/>
            <person name="Pearson M."/>
            <person name="Roberts A."/>
            <person name="Saif S."/>
            <person name="Shea T."/>
            <person name="Shenoy N."/>
            <person name="Sisk P."/>
            <person name="Stolte C."/>
            <person name="Sykes S."/>
            <person name="White J."/>
            <person name="Yandava C."/>
            <person name="Haas B."/>
            <person name="Nusbaum C."/>
            <person name="Birren B."/>
        </authorList>
    </citation>
    <scope>NUCLEOTIDE SEQUENCE</scope>
    <source>
        <strain evidence="5">ATCC 30864</strain>
    </source>
</reference>
<dbReference type="GO" id="GO:0005829">
    <property type="term" value="C:cytosol"/>
    <property type="evidence" value="ECO:0007669"/>
    <property type="project" value="TreeGrafter"/>
</dbReference>
<feature type="compositionally biased region" description="Polar residues" evidence="2">
    <location>
        <begin position="110"/>
        <end position="124"/>
    </location>
</feature>
<dbReference type="PhylomeDB" id="A0A0D2WHE9"/>
<dbReference type="GO" id="GO:0005634">
    <property type="term" value="C:nucleus"/>
    <property type="evidence" value="ECO:0007669"/>
    <property type="project" value="TreeGrafter"/>
</dbReference>
<dbReference type="Gene3D" id="3.30.519.10">
    <property type="entry name" value="Guanine Nucleotide Dissociation Inhibitor, domain 2"/>
    <property type="match status" value="2"/>
</dbReference>
<dbReference type="InterPro" id="IPR054420">
    <property type="entry name" value="RAE1_2_domI_C"/>
</dbReference>
<dbReference type="OMA" id="GNWAGFN"/>
<dbReference type="GO" id="GO:0005092">
    <property type="term" value="F:GDP-dissociation inhibitor activity"/>
    <property type="evidence" value="ECO:0007669"/>
    <property type="project" value="InterPro"/>
</dbReference>
<feature type="compositionally biased region" description="Low complexity" evidence="2">
    <location>
        <begin position="66"/>
        <end position="87"/>
    </location>
</feature>
<dbReference type="Pfam" id="PF22603">
    <property type="entry name" value="RAE1_2_domI_C"/>
    <property type="match status" value="1"/>
</dbReference>
<comment type="similarity">
    <text evidence="1">Belongs to the Rab GDI family.</text>
</comment>
<dbReference type="GO" id="GO:0007264">
    <property type="term" value="P:small GTPase-mediated signal transduction"/>
    <property type="evidence" value="ECO:0007669"/>
    <property type="project" value="InterPro"/>
</dbReference>
<evidence type="ECO:0000259" key="3">
    <source>
        <dbReference type="Pfam" id="PF22603"/>
    </source>
</evidence>
<dbReference type="InterPro" id="IPR018203">
    <property type="entry name" value="GDP_dissociation_inhibitor"/>
</dbReference>
<feature type="compositionally biased region" description="Low complexity" evidence="2">
    <location>
        <begin position="645"/>
        <end position="674"/>
    </location>
</feature>
<dbReference type="Proteomes" id="UP000008743">
    <property type="component" value="Unassembled WGS sequence"/>
</dbReference>
<evidence type="ECO:0000313" key="4">
    <source>
        <dbReference type="EMBL" id="KJE89040.1"/>
    </source>
</evidence>
<gene>
    <name evidence="4" type="ORF">CAOG_008429</name>
</gene>
<feature type="region of interest" description="Disordered" evidence="2">
    <location>
        <begin position="464"/>
        <end position="489"/>
    </location>
</feature>
<dbReference type="PRINTS" id="PR00891">
    <property type="entry name" value="RABGDIREP"/>
</dbReference>
<dbReference type="OrthoDB" id="1923006at2759"/>
<sequence length="708" mass="74142">MADSELERPFDVIVLGTGLVESIVAAAAARAGKRVLHLDPNNYYGGAAGGSFTLDELGQVLTPEWPASKTSSSTAAPSASPAAGSSTTDDKPTTALTEAACVQTPAENADSASSILREPASSQPLELERRPLPAAADRFYPIGNAVVEQPLASAADIWAPLARQSRRFTLDVSPRGLFSRSRIVELLISSNVGRYLEFKPVDQMCFARSEPAGEAPQPVPCSRADVFSSSAFGMLDKRVLMKLLSFCVALGPYLQQPTDASQVDPDVLAEFTRFKDTSLVQWLRAERKLSPKLLYIVLYAIAAVDESSTGEPLSSRAALTVEQGVDRLCQYLSSLGRYSRTPMLWSQYGVAELSQAFCRLCAVFAGTYILRADLASMLVSSSASPSTPADTCATESVSSPTFAGFVDTEGHHMLAPWLVASPEHVLPASAVARDHPEAIVTLRAILVTNRSVFPAVGLKDQAAGDASNAATEPGAEESSADSATPAPAPPVNPDARISFVCIPPDTYGNRHLVHMVELGANAGAAPAGAMVVHLTCQAFASQLTNPRAAFGGIVAHYFDHNAPSSVRPVVLWSAYFDVLTNAPAVAAQTDTPANVILCAPMASDSSIQNVAEEARAIFDRIFPGEPFLPAAPNPEDITWDAPSEATSDSTALDSTLDAASDAAPASSSTDPTAAVLASDTIPPPSVAFGEVAASSSDAVSPTSLPEPN</sequence>
<name>A0A0D2WHE9_CAPO3</name>
<feature type="region of interest" description="Disordered" evidence="2">
    <location>
        <begin position="65"/>
        <end position="93"/>
    </location>
</feature>
<proteinExistence type="inferred from homology"/>
<feature type="region of interest" description="Disordered" evidence="2">
    <location>
        <begin position="105"/>
        <end position="128"/>
    </location>
</feature>
<dbReference type="Pfam" id="PF00996">
    <property type="entry name" value="GDI"/>
    <property type="match status" value="2"/>
</dbReference>
<dbReference type="EMBL" id="KE346360">
    <property type="protein sequence ID" value="KJE89040.1"/>
    <property type="molecule type" value="Genomic_DNA"/>
</dbReference>
<protein>
    <recommendedName>
        <fullName evidence="3">RAE1/2 domain-containing protein</fullName>
    </recommendedName>
</protein>
<dbReference type="PANTHER" id="PTHR11787">
    <property type="entry name" value="RAB GDP-DISSOCIATION INHIBITOR"/>
    <property type="match status" value="1"/>
</dbReference>
<dbReference type="STRING" id="595528.A0A0D2WHE9"/>
<feature type="domain" description="RAE1/2" evidence="3">
    <location>
        <begin position="494"/>
        <end position="600"/>
    </location>
</feature>
<accession>A0A0D2WHE9</accession>
<organism evidence="4 5">
    <name type="scientific">Capsaspora owczarzaki (strain ATCC 30864)</name>
    <dbReference type="NCBI Taxonomy" id="595528"/>
    <lineage>
        <taxon>Eukaryota</taxon>
        <taxon>Filasterea</taxon>
        <taxon>Capsaspora</taxon>
    </lineage>
</organism>
<evidence type="ECO:0000256" key="1">
    <source>
        <dbReference type="ARBA" id="ARBA00005593"/>
    </source>
</evidence>
<dbReference type="InParanoid" id="A0A0D2WHE9"/>
<dbReference type="SUPFAM" id="SSF54373">
    <property type="entry name" value="FAD-linked reductases, C-terminal domain"/>
    <property type="match status" value="1"/>
</dbReference>